<protein>
    <submittedName>
        <fullName evidence="1">Uncharacterized protein</fullName>
    </submittedName>
</protein>
<dbReference type="RefSeq" id="WP_039387648.1">
    <property type="nucleotide sequence ID" value="NZ_CP007585.1"/>
</dbReference>
<name>A0A0A8E7H4_MESFC</name>
<proteinExistence type="predicted"/>
<keyword evidence="2" id="KW-1185">Reference proteome</keyword>
<dbReference type="HOGENOM" id="CLU_1823205_0_0_14"/>
<dbReference type="KEGG" id="mfq:MYF_02345"/>
<dbReference type="AlphaFoldDB" id="A0A0A8E7H4"/>
<sequence length="153" mass="18709">MKLKIYLEIKNKSEIKRFIKFNTKFKNYRQILGKKFKFLFYNLCKILQVEASNYECAALDLNLISNIDKIDNWICCMSQFLSKNLLINFRIYKNLATFLYYSWKIHSQKFSFKSKLSNYEDLRRDAFNSLSIEWIRVDPKFNIKIIEILRRWK</sequence>
<accession>A0A0A8E7H4</accession>
<dbReference type="EMBL" id="CP007585">
    <property type="protein sequence ID" value="AJC49968.1"/>
    <property type="molecule type" value="Genomic_DNA"/>
</dbReference>
<dbReference type="OrthoDB" id="400789at2"/>
<dbReference type="Proteomes" id="UP000031129">
    <property type="component" value="Chromosome"/>
</dbReference>
<evidence type="ECO:0000313" key="2">
    <source>
        <dbReference type="Proteomes" id="UP000031129"/>
    </source>
</evidence>
<evidence type="ECO:0000313" key="1">
    <source>
        <dbReference type="EMBL" id="AJC49968.1"/>
    </source>
</evidence>
<reference evidence="1 2" key="1">
    <citation type="journal article" date="2015" name="Genome Announc.">
        <title>Complete Genome Sequence of Mycoplasma flocculare Strain Ms42T (ATCC 27399T).</title>
        <authorList>
            <person name="Calcutt M.J."/>
            <person name="Foecking M.F."/>
            <person name="Heidari M.B."/>
            <person name="McIntosh M.A."/>
        </authorList>
    </citation>
    <scope>NUCLEOTIDE SEQUENCE [LARGE SCALE GENOMIC DNA]</scope>
    <source>
        <strain evidence="2">ATCC 27399</strain>
    </source>
</reference>
<organism evidence="1 2">
    <name type="scientific">Mesomycoplasma flocculare ATCC 27399</name>
    <dbReference type="NCBI Taxonomy" id="743971"/>
    <lineage>
        <taxon>Bacteria</taxon>
        <taxon>Bacillati</taxon>
        <taxon>Mycoplasmatota</taxon>
        <taxon>Mycoplasmoidales</taxon>
        <taxon>Metamycoplasmataceae</taxon>
        <taxon>Mesomycoplasma</taxon>
    </lineage>
</organism>
<dbReference type="STRING" id="743971.MYF_02345"/>
<gene>
    <name evidence="1" type="ORF">MYF_02345</name>
</gene>